<dbReference type="PANTHER" id="PTHR28027:SF2">
    <property type="entry name" value="TRANSCRIPTIONAL REGULATOR MIT1"/>
    <property type="match status" value="1"/>
</dbReference>
<accession>A0A395RN73</accession>
<proteinExistence type="inferred from homology"/>
<comment type="similarity">
    <text evidence="1">Belongs to the MIT1/WOR1 family.</text>
</comment>
<evidence type="ECO:0000256" key="2">
    <source>
        <dbReference type="SAM" id="MobiDB-lite"/>
    </source>
</evidence>
<evidence type="ECO:0000313" key="4">
    <source>
        <dbReference type="Proteomes" id="UP000266234"/>
    </source>
</evidence>
<dbReference type="EMBL" id="PXOG01000311">
    <property type="protein sequence ID" value="RGP61503.1"/>
    <property type="molecule type" value="Genomic_DNA"/>
</dbReference>
<protein>
    <submittedName>
        <fullName evidence="3">Gti1 pac2 family</fullName>
    </submittedName>
</protein>
<evidence type="ECO:0000313" key="3">
    <source>
        <dbReference type="EMBL" id="RGP61503.1"/>
    </source>
</evidence>
<feature type="compositionally biased region" description="Basic residues" evidence="2">
    <location>
        <begin position="331"/>
        <end position="347"/>
    </location>
</feature>
<dbReference type="GO" id="GO:0003677">
    <property type="term" value="F:DNA binding"/>
    <property type="evidence" value="ECO:0007669"/>
    <property type="project" value="TreeGrafter"/>
</dbReference>
<feature type="region of interest" description="Disordered" evidence="2">
    <location>
        <begin position="311"/>
        <end position="357"/>
    </location>
</feature>
<dbReference type="Pfam" id="PF09729">
    <property type="entry name" value="Gti1_Pac2"/>
    <property type="match status" value="1"/>
</dbReference>
<sequence length="382" mass="43487">MTPPPLQPTYTGFIESTYDALIIFEACLNGDLHHVARRPHDRERQELIKSGNVFIYEESCSGIKRWTDGVSWSPSRILGNFLVYRELKQPFPPGEKKRACKKPKSSGGVAKSYDQRRSSGPISTSPSNNIYGPYGPPSTTPEAHLSGIGPLDANGFPADNRDLVGSLVDSYDFKPKGLVKKTISITYQGVPHHLVSYYDVADVRSRSLTRPTQNLNFRHITPRVDLLRNNFRSSVDDEIRLQTPSQPDHRLQPIHDASRGMYITSSRDPYTEPRDIYGHVTARDMMGYADYSSNYTYAAFPATNPYFSTGQPQYVPAPIPIPPHQQQHQHPQQHQHQHQQQHQHQHQHQQQQQQQQAVQGYYTQIPLGVFGHMEQKEEEPED</sequence>
<feature type="region of interest" description="Disordered" evidence="2">
    <location>
        <begin position="93"/>
        <end position="150"/>
    </location>
</feature>
<keyword evidence="4" id="KW-1185">Reference proteome</keyword>
<dbReference type="Proteomes" id="UP000266234">
    <property type="component" value="Unassembled WGS sequence"/>
</dbReference>
<feature type="compositionally biased region" description="Polar residues" evidence="2">
    <location>
        <begin position="118"/>
        <end position="130"/>
    </location>
</feature>
<dbReference type="PANTHER" id="PTHR28027">
    <property type="entry name" value="TRANSCRIPTIONAL REGULATOR MIT1"/>
    <property type="match status" value="1"/>
</dbReference>
<evidence type="ECO:0000256" key="1">
    <source>
        <dbReference type="ARBA" id="ARBA00008359"/>
    </source>
</evidence>
<dbReference type="InterPro" id="IPR018608">
    <property type="entry name" value="Gti1/Pac2"/>
</dbReference>
<name>A0A395RN73_9HYPO</name>
<gene>
    <name evidence="3" type="ORF">FLONG3_10509</name>
</gene>
<reference evidence="3 4" key="1">
    <citation type="journal article" date="2018" name="PLoS Pathog.">
        <title>Evolution of structural diversity of trichothecenes, a family of toxins produced by plant pathogenic and entomopathogenic fungi.</title>
        <authorList>
            <person name="Proctor R.H."/>
            <person name="McCormick S.P."/>
            <person name="Kim H.S."/>
            <person name="Cardoza R.E."/>
            <person name="Stanley A.M."/>
            <person name="Lindo L."/>
            <person name="Kelly A."/>
            <person name="Brown D.W."/>
            <person name="Lee T."/>
            <person name="Vaughan M.M."/>
            <person name="Alexander N.J."/>
            <person name="Busman M."/>
            <person name="Gutierrez S."/>
        </authorList>
    </citation>
    <scope>NUCLEOTIDE SEQUENCE [LARGE SCALE GENOMIC DNA]</scope>
    <source>
        <strain evidence="3 4">NRRL 20695</strain>
    </source>
</reference>
<dbReference type="AlphaFoldDB" id="A0A395RN73"/>
<dbReference type="OrthoDB" id="5319641at2759"/>
<comment type="caution">
    <text evidence="3">The sequence shown here is derived from an EMBL/GenBank/DDBJ whole genome shotgun (WGS) entry which is preliminary data.</text>
</comment>
<organism evidence="3 4">
    <name type="scientific">Fusarium longipes</name>
    <dbReference type="NCBI Taxonomy" id="694270"/>
    <lineage>
        <taxon>Eukaryota</taxon>
        <taxon>Fungi</taxon>
        <taxon>Dikarya</taxon>
        <taxon>Ascomycota</taxon>
        <taxon>Pezizomycotina</taxon>
        <taxon>Sordariomycetes</taxon>
        <taxon>Hypocreomycetidae</taxon>
        <taxon>Hypocreales</taxon>
        <taxon>Nectriaceae</taxon>
        <taxon>Fusarium</taxon>
    </lineage>
</organism>